<protein>
    <submittedName>
        <fullName evidence="2">Uncharacterized protein</fullName>
    </submittedName>
</protein>
<gene>
    <name evidence="2" type="ORF">C8A00DRAFT_12738</name>
</gene>
<dbReference type="EMBL" id="MU856870">
    <property type="protein sequence ID" value="KAK4156328.1"/>
    <property type="molecule type" value="Genomic_DNA"/>
</dbReference>
<reference evidence="2" key="2">
    <citation type="submission" date="2023-05" db="EMBL/GenBank/DDBJ databases">
        <authorList>
            <consortium name="Lawrence Berkeley National Laboratory"/>
            <person name="Steindorff A."/>
            <person name="Hensen N."/>
            <person name="Bonometti L."/>
            <person name="Westerberg I."/>
            <person name="Brannstrom I.O."/>
            <person name="Guillou S."/>
            <person name="Cros-Aarteil S."/>
            <person name="Calhoun S."/>
            <person name="Haridas S."/>
            <person name="Kuo A."/>
            <person name="Mondo S."/>
            <person name="Pangilinan J."/>
            <person name="Riley R."/>
            <person name="Labutti K."/>
            <person name="Andreopoulos B."/>
            <person name="Lipzen A."/>
            <person name="Chen C."/>
            <person name="Yanf M."/>
            <person name="Daum C."/>
            <person name="Ng V."/>
            <person name="Clum A."/>
            <person name="Ohm R."/>
            <person name="Martin F."/>
            <person name="Silar P."/>
            <person name="Natvig D."/>
            <person name="Lalanne C."/>
            <person name="Gautier V."/>
            <person name="Ament-Velasquez S.L."/>
            <person name="Kruys A."/>
            <person name="Hutchinson M.I."/>
            <person name="Powell A.J."/>
            <person name="Barry K."/>
            <person name="Miller A.N."/>
            <person name="Grigoriev I.V."/>
            <person name="Debuchy R."/>
            <person name="Gladieux P."/>
            <person name="Thoren M.H."/>
            <person name="Johannesson H."/>
        </authorList>
    </citation>
    <scope>NUCLEOTIDE SEQUENCE</scope>
    <source>
        <strain evidence="2">CBS 538.74</strain>
    </source>
</reference>
<keyword evidence="3" id="KW-1185">Reference proteome</keyword>
<name>A0AAN6VR96_9PEZI</name>
<comment type="caution">
    <text evidence="2">The sequence shown here is derived from an EMBL/GenBank/DDBJ whole genome shotgun (WGS) entry which is preliminary data.</text>
</comment>
<feature type="region of interest" description="Disordered" evidence="1">
    <location>
        <begin position="41"/>
        <end position="74"/>
    </location>
</feature>
<evidence type="ECO:0000256" key="1">
    <source>
        <dbReference type="SAM" id="MobiDB-lite"/>
    </source>
</evidence>
<accession>A0AAN6VR96</accession>
<feature type="compositionally biased region" description="Polar residues" evidence="1">
    <location>
        <begin position="46"/>
        <end position="56"/>
    </location>
</feature>
<reference evidence="2" key="1">
    <citation type="journal article" date="2023" name="Mol. Phylogenet. Evol.">
        <title>Genome-scale phylogeny and comparative genomics of the fungal order Sordariales.</title>
        <authorList>
            <person name="Hensen N."/>
            <person name="Bonometti L."/>
            <person name="Westerberg I."/>
            <person name="Brannstrom I.O."/>
            <person name="Guillou S."/>
            <person name="Cros-Aarteil S."/>
            <person name="Calhoun S."/>
            <person name="Haridas S."/>
            <person name="Kuo A."/>
            <person name="Mondo S."/>
            <person name="Pangilinan J."/>
            <person name="Riley R."/>
            <person name="LaButti K."/>
            <person name="Andreopoulos B."/>
            <person name="Lipzen A."/>
            <person name="Chen C."/>
            <person name="Yan M."/>
            <person name="Daum C."/>
            <person name="Ng V."/>
            <person name="Clum A."/>
            <person name="Steindorff A."/>
            <person name="Ohm R.A."/>
            <person name="Martin F."/>
            <person name="Silar P."/>
            <person name="Natvig D.O."/>
            <person name="Lalanne C."/>
            <person name="Gautier V."/>
            <person name="Ament-Velasquez S.L."/>
            <person name="Kruys A."/>
            <person name="Hutchinson M.I."/>
            <person name="Powell A.J."/>
            <person name="Barry K."/>
            <person name="Miller A.N."/>
            <person name="Grigoriev I.V."/>
            <person name="Debuchy R."/>
            <person name="Gladieux P."/>
            <person name="Hiltunen Thoren M."/>
            <person name="Johannesson H."/>
        </authorList>
    </citation>
    <scope>NUCLEOTIDE SEQUENCE</scope>
    <source>
        <strain evidence="2">CBS 538.74</strain>
    </source>
</reference>
<dbReference type="Proteomes" id="UP001302745">
    <property type="component" value="Unassembled WGS sequence"/>
</dbReference>
<evidence type="ECO:0000313" key="2">
    <source>
        <dbReference type="EMBL" id="KAK4156328.1"/>
    </source>
</evidence>
<feature type="non-terminal residue" evidence="2">
    <location>
        <position position="1"/>
    </location>
</feature>
<organism evidence="2 3">
    <name type="scientific">Chaetomidium leptoderma</name>
    <dbReference type="NCBI Taxonomy" id="669021"/>
    <lineage>
        <taxon>Eukaryota</taxon>
        <taxon>Fungi</taxon>
        <taxon>Dikarya</taxon>
        <taxon>Ascomycota</taxon>
        <taxon>Pezizomycotina</taxon>
        <taxon>Sordariomycetes</taxon>
        <taxon>Sordariomycetidae</taxon>
        <taxon>Sordariales</taxon>
        <taxon>Chaetomiaceae</taxon>
        <taxon>Chaetomidium</taxon>
    </lineage>
</organism>
<dbReference type="AlphaFoldDB" id="A0AAN6VR96"/>
<sequence length="83" mass="9468">SQTKISASEKPSISSTRCRHLLRSPKELEFSLFDVSLHQNPEFDSHNQLPHRTSSAVLPLTEEESTKSRQTIQGSVCFRYRPP</sequence>
<evidence type="ECO:0000313" key="3">
    <source>
        <dbReference type="Proteomes" id="UP001302745"/>
    </source>
</evidence>
<proteinExistence type="predicted"/>